<evidence type="ECO:0000256" key="5">
    <source>
        <dbReference type="SAM" id="MobiDB-lite"/>
    </source>
</evidence>
<evidence type="ECO:0000256" key="2">
    <source>
        <dbReference type="ARBA" id="ARBA00022728"/>
    </source>
</evidence>
<feature type="region of interest" description="Disordered" evidence="5">
    <location>
        <begin position="1"/>
        <end position="39"/>
    </location>
</feature>
<evidence type="ECO:0000256" key="3">
    <source>
        <dbReference type="ARBA" id="ARBA00023187"/>
    </source>
</evidence>
<keyword evidence="7" id="KW-0548">Nucleotidyltransferase</keyword>
<accession>A0ABQ5HS71</accession>
<evidence type="ECO:0000256" key="4">
    <source>
        <dbReference type="PROSITE-ProRule" id="PRU00176"/>
    </source>
</evidence>
<protein>
    <submittedName>
        <fullName evidence="7">RNA-directed DNA polymerase, eukaryota, reverse transcriptase zinc-binding domain protein</fullName>
    </submittedName>
</protein>
<dbReference type="EMBL" id="BQNB010019908">
    <property type="protein sequence ID" value="GJT90311.1"/>
    <property type="molecule type" value="Genomic_DNA"/>
</dbReference>
<dbReference type="SUPFAM" id="SSF54928">
    <property type="entry name" value="RNA-binding domain, RBD"/>
    <property type="match status" value="1"/>
</dbReference>
<feature type="compositionally biased region" description="Basic and acidic residues" evidence="5">
    <location>
        <begin position="15"/>
        <end position="39"/>
    </location>
</feature>
<dbReference type="PROSITE" id="PS50102">
    <property type="entry name" value="RRM"/>
    <property type="match status" value="1"/>
</dbReference>
<dbReference type="InterPro" id="IPR012677">
    <property type="entry name" value="Nucleotide-bd_a/b_plait_sf"/>
</dbReference>
<evidence type="ECO:0000313" key="7">
    <source>
        <dbReference type="EMBL" id="GJT90311.1"/>
    </source>
</evidence>
<keyword evidence="8" id="KW-1185">Reference proteome</keyword>
<gene>
    <name evidence="7" type="ORF">Tco_1079156</name>
</gene>
<evidence type="ECO:0000259" key="6">
    <source>
        <dbReference type="PROSITE" id="PS50102"/>
    </source>
</evidence>
<feature type="region of interest" description="Disordered" evidence="5">
    <location>
        <begin position="242"/>
        <end position="265"/>
    </location>
</feature>
<dbReference type="CDD" id="cd00590">
    <property type="entry name" value="RRM_SF"/>
    <property type="match status" value="1"/>
</dbReference>
<name>A0ABQ5HS71_9ASTR</name>
<keyword evidence="1" id="KW-0507">mRNA processing</keyword>
<keyword evidence="7" id="KW-0695">RNA-directed DNA polymerase</keyword>
<dbReference type="InterPro" id="IPR035979">
    <property type="entry name" value="RBD_domain_sf"/>
</dbReference>
<feature type="domain" description="RRM" evidence="6">
    <location>
        <begin position="51"/>
        <end position="128"/>
    </location>
</feature>
<dbReference type="SMART" id="SM00360">
    <property type="entry name" value="RRM"/>
    <property type="match status" value="1"/>
</dbReference>
<reference evidence="7" key="1">
    <citation type="journal article" date="2022" name="Int. J. Mol. Sci.">
        <title>Draft Genome of Tanacetum Coccineum: Genomic Comparison of Closely Related Tanacetum-Family Plants.</title>
        <authorList>
            <person name="Yamashiro T."/>
            <person name="Shiraishi A."/>
            <person name="Nakayama K."/>
            <person name="Satake H."/>
        </authorList>
    </citation>
    <scope>NUCLEOTIDE SEQUENCE</scope>
</reference>
<comment type="caution">
    <text evidence="7">The sequence shown here is derived from an EMBL/GenBank/DDBJ whole genome shotgun (WGS) entry which is preliminary data.</text>
</comment>
<keyword evidence="3" id="KW-0508">mRNA splicing</keyword>
<dbReference type="Proteomes" id="UP001151760">
    <property type="component" value="Unassembled WGS sequence"/>
</dbReference>
<sequence>MDGEWTTVQRRRRQDNKDRKDNDDWRSQHGRHQENKGLNEDFNKVMKGKTVTFFFTRFPDSWNEKNLWELFKKYGTVADLYLAYRRTKLGTRFGFVRYVNVGDTMDFEKKLGGISISNVKILINIAKYCPPSKTAKQLEEIRNFKKEGNETLYQAWERYNDPYYINALLMTSIAIRRSSTSKLFTLYKEPEREFQSSRRYFKTLSLEELRSSDFNLLSDQEYSEEEEAEAMAKTMEQYMSKTQTDYGSEVARPKIDNKDQFELKE</sequence>
<dbReference type="Pfam" id="PF00076">
    <property type="entry name" value="RRM_1"/>
    <property type="match status" value="1"/>
</dbReference>
<dbReference type="Gene3D" id="3.30.70.330">
    <property type="match status" value="1"/>
</dbReference>
<dbReference type="InterPro" id="IPR000504">
    <property type="entry name" value="RRM_dom"/>
</dbReference>
<keyword evidence="4" id="KW-0694">RNA-binding</keyword>
<keyword evidence="7" id="KW-0808">Transferase</keyword>
<feature type="compositionally biased region" description="Basic and acidic residues" evidence="5">
    <location>
        <begin position="251"/>
        <end position="265"/>
    </location>
</feature>
<evidence type="ECO:0000313" key="8">
    <source>
        <dbReference type="Proteomes" id="UP001151760"/>
    </source>
</evidence>
<dbReference type="GO" id="GO:0003964">
    <property type="term" value="F:RNA-directed DNA polymerase activity"/>
    <property type="evidence" value="ECO:0007669"/>
    <property type="project" value="UniProtKB-KW"/>
</dbReference>
<evidence type="ECO:0000256" key="1">
    <source>
        <dbReference type="ARBA" id="ARBA00022664"/>
    </source>
</evidence>
<keyword evidence="2" id="KW-0747">Spliceosome</keyword>
<reference evidence="7" key="2">
    <citation type="submission" date="2022-01" db="EMBL/GenBank/DDBJ databases">
        <authorList>
            <person name="Yamashiro T."/>
            <person name="Shiraishi A."/>
            <person name="Satake H."/>
            <person name="Nakayama K."/>
        </authorList>
    </citation>
    <scope>NUCLEOTIDE SEQUENCE</scope>
</reference>
<proteinExistence type="predicted"/>
<dbReference type="InterPro" id="IPR050907">
    <property type="entry name" value="SRSF"/>
</dbReference>
<organism evidence="7 8">
    <name type="scientific">Tanacetum coccineum</name>
    <dbReference type="NCBI Taxonomy" id="301880"/>
    <lineage>
        <taxon>Eukaryota</taxon>
        <taxon>Viridiplantae</taxon>
        <taxon>Streptophyta</taxon>
        <taxon>Embryophyta</taxon>
        <taxon>Tracheophyta</taxon>
        <taxon>Spermatophyta</taxon>
        <taxon>Magnoliopsida</taxon>
        <taxon>eudicotyledons</taxon>
        <taxon>Gunneridae</taxon>
        <taxon>Pentapetalae</taxon>
        <taxon>asterids</taxon>
        <taxon>campanulids</taxon>
        <taxon>Asterales</taxon>
        <taxon>Asteraceae</taxon>
        <taxon>Asteroideae</taxon>
        <taxon>Anthemideae</taxon>
        <taxon>Anthemidinae</taxon>
        <taxon>Tanacetum</taxon>
    </lineage>
</organism>
<dbReference type="PANTHER" id="PTHR23147">
    <property type="entry name" value="SERINE/ARGININE RICH SPLICING FACTOR"/>
    <property type="match status" value="1"/>
</dbReference>